<dbReference type="Proteomes" id="UP000232063">
    <property type="component" value="Chromosome"/>
</dbReference>
<gene>
    <name evidence="1" type="ORF">ELUMI_v1c04920</name>
</gene>
<dbReference type="OrthoDB" id="392062at2"/>
<dbReference type="KEGG" id="elj:ELUMI_v1c04920"/>
<evidence type="ECO:0000313" key="2">
    <source>
        <dbReference type="Proteomes" id="UP000232063"/>
    </source>
</evidence>
<accession>A0A2K8NUJ9</accession>
<evidence type="ECO:0000313" key="1">
    <source>
        <dbReference type="EMBL" id="ATZ17216.1"/>
    </source>
</evidence>
<dbReference type="EMBL" id="CP024963">
    <property type="protein sequence ID" value="ATZ17216.1"/>
    <property type="molecule type" value="Genomic_DNA"/>
</dbReference>
<dbReference type="RefSeq" id="WP_025734643.1">
    <property type="nucleotide sequence ID" value="NZ_CP024963.1"/>
</dbReference>
<reference evidence="1 2" key="1">
    <citation type="submission" date="2017-11" db="EMBL/GenBank/DDBJ databases">
        <title>Genome sequence of Entomoplasma luminosum PIMN-1 (ATCC 49195).</title>
        <authorList>
            <person name="Lo W.-S."/>
            <person name="Gasparich G.E."/>
            <person name="Kuo C.-H."/>
        </authorList>
    </citation>
    <scope>NUCLEOTIDE SEQUENCE [LARGE SCALE GENOMIC DNA]</scope>
    <source>
        <strain evidence="1 2">PIMN-1</strain>
    </source>
</reference>
<proteinExistence type="predicted"/>
<sequence>MSKRTRFWIDLYNVEDIELMNLFKANLKQNNQNLQPQIRVIFLQAVLNYLKDGKLLDNLESTINNSINSRNEELKFFNAVTAKKSILDSERRLAKIEANVILLTNLLAKEMKFEDQIEVPKESFLEPFTFQHTIDREMKSEQRNLLANFKKKKLKEEVE</sequence>
<protein>
    <submittedName>
        <fullName evidence="1">Uncharacterized protein</fullName>
    </submittedName>
</protein>
<name>A0A2K8NUJ9_9MOLU</name>
<organism evidence="1 2">
    <name type="scientific">Williamsoniiplasma luminosum</name>
    <dbReference type="NCBI Taxonomy" id="214888"/>
    <lineage>
        <taxon>Bacteria</taxon>
        <taxon>Bacillati</taxon>
        <taxon>Mycoplasmatota</taxon>
        <taxon>Mollicutes</taxon>
        <taxon>Entomoplasmatales</taxon>
        <taxon>Williamsoniiplasma</taxon>
    </lineage>
</organism>
<keyword evidence="2" id="KW-1185">Reference proteome</keyword>
<dbReference type="AlphaFoldDB" id="A0A2K8NUJ9"/>